<dbReference type="NCBIfam" id="NF037995">
    <property type="entry name" value="TRAP_S1"/>
    <property type="match status" value="1"/>
</dbReference>
<comment type="similarity">
    <text evidence="2">Belongs to the bacterial solute-binding protein 7 family.</text>
</comment>
<feature type="chain" id="PRO_5045458259" evidence="5">
    <location>
        <begin position="26"/>
        <end position="342"/>
    </location>
</feature>
<dbReference type="RefSeq" id="WP_388004424.1">
    <property type="nucleotide sequence ID" value="NZ_JBHUEE010000003.1"/>
</dbReference>
<dbReference type="PANTHER" id="PTHR33376:SF4">
    <property type="entry name" value="SIALIC ACID-BINDING PERIPLASMIC PROTEIN SIAP"/>
    <property type="match status" value="1"/>
</dbReference>
<keyword evidence="4 5" id="KW-0732">Signal</keyword>
<gene>
    <name evidence="6" type="ORF">ACFSE6_07500</name>
</gene>
<feature type="signal peptide" evidence="5">
    <location>
        <begin position="1"/>
        <end position="25"/>
    </location>
</feature>
<dbReference type="NCBIfam" id="TIGR00787">
    <property type="entry name" value="dctP"/>
    <property type="match status" value="1"/>
</dbReference>
<dbReference type="Proteomes" id="UP001597277">
    <property type="component" value="Unassembled WGS sequence"/>
</dbReference>
<dbReference type="InterPro" id="IPR018389">
    <property type="entry name" value="DctP_fam"/>
</dbReference>
<comment type="caution">
    <text evidence="6">The sequence shown here is derived from an EMBL/GenBank/DDBJ whole genome shotgun (WGS) entry which is preliminary data.</text>
</comment>
<dbReference type="SUPFAM" id="SSF53850">
    <property type="entry name" value="Periplasmic binding protein-like II"/>
    <property type="match status" value="1"/>
</dbReference>
<evidence type="ECO:0000256" key="5">
    <source>
        <dbReference type="SAM" id="SignalP"/>
    </source>
</evidence>
<comment type="subcellular location">
    <subcellularLocation>
        <location evidence="1">Cell envelope</location>
    </subcellularLocation>
</comment>
<keyword evidence="7" id="KW-1185">Reference proteome</keyword>
<dbReference type="PANTHER" id="PTHR33376">
    <property type="match status" value="1"/>
</dbReference>
<evidence type="ECO:0000313" key="7">
    <source>
        <dbReference type="Proteomes" id="UP001597277"/>
    </source>
</evidence>
<protein>
    <submittedName>
        <fullName evidence="6">DctP family TRAP transporter solute-binding subunit</fullName>
    </submittedName>
</protein>
<dbReference type="InterPro" id="IPR004682">
    <property type="entry name" value="TRAP_DctP"/>
</dbReference>
<evidence type="ECO:0000256" key="2">
    <source>
        <dbReference type="ARBA" id="ARBA00009023"/>
    </source>
</evidence>
<proteinExistence type="inferred from homology"/>
<sequence>MTRPRISRPVLVAATGVLSATALTACVGGQVDPEEAEEAQAGADDLTFRFAHVYDPNHPVETCGVPAIQDALEGSGVTIESFPAAQLGSEAELLEQVSAGSLDIAVAGPSFLGVWYEDAAVLDGGYIFDDVEEFTETIDSDVVQDIWAGLYEESGLKVETSWYYGTRHVTSNTPVNTPEDLAGLKLRTPDAPLYLTNIDTMGGTATPMALDEVYTALQQGTIDAQENPIPTIDSFRLNEVQDYINLTGHSVQSVQIVTSDAMLDQLTEDQRSAWDEAMTTSADAVRECIVSAEEETLEAWREDGSIEINDDVDREAFAEQVRDELPGRVPWGETYRDIVEGS</sequence>
<evidence type="ECO:0000256" key="1">
    <source>
        <dbReference type="ARBA" id="ARBA00004196"/>
    </source>
</evidence>
<dbReference type="Gene3D" id="3.40.190.170">
    <property type="entry name" value="Bacterial extracellular solute-binding protein, family 7"/>
    <property type="match status" value="1"/>
</dbReference>
<evidence type="ECO:0000256" key="3">
    <source>
        <dbReference type="ARBA" id="ARBA00022448"/>
    </source>
</evidence>
<organism evidence="6 7">
    <name type="scientific">Georgenia deserti</name>
    <dbReference type="NCBI Taxonomy" id="2093781"/>
    <lineage>
        <taxon>Bacteria</taxon>
        <taxon>Bacillati</taxon>
        <taxon>Actinomycetota</taxon>
        <taxon>Actinomycetes</taxon>
        <taxon>Micrococcales</taxon>
        <taxon>Bogoriellaceae</taxon>
        <taxon>Georgenia</taxon>
    </lineage>
</organism>
<reference evidence="7" key="1">
    <citation type="journal article" date="2019" name="Int. J. Syst. Evol. Microbiol.">
        <title>The Global Catalogue of Microorganisms (GCM) 10K type strain sequencing project: providing services to taxonomists for standard genome sequencing and annotation.</title>
        <authorList>
            <consortium name="The Broad Institute Genomics Platform"/>
            <consortium name="The Broad Institute Genome Sequencing Center for Infectious Disease"/>
            <person name="Wu L."/>
            <person name="Ma J."/>
        </authorList>
    </citation>
    <scope>NUCLEOTIDE SEQUENCE [LARGE SCALE GENOMIC DNA]</scope>
    <source>
        <strain evidence="7">JCM 17130</strain>
    </source>
</reference>
<keyword evidence="3" id="KW-0813">Transport</keyword>
<dbReference type="PROSITE" id="PS51257">
    <property type="entry name" value="PROKAR_LIPOPROTEIN"/>
    <property type="match status" value="1"/>
</dbReference>
<name>A0ABW4L4A9_9MICO</name>
<dbReference type="Pfam" id="PF03480">
    <property type="entry name" value="DctP"/>
    <property type="match status" value="1"/>
</dbReference>
<evidence type="ECO:0000313" key="6">
    <source>
        <dbReference type="EMBL" id="MFD1717673.1"/>
    </source>
</evidence>
<dbReference type="EMBL" id="JBHUEE010000003">
    <property type="protein sequence ID" value="MFD1717673.1"/>
    <property type="molecule type" value="Genomic_DNA"/>
</dbReference>
<accession>A0ABW4L4A9</accession>
<dbReference type="InterPro" id="IPR038404">
    <property type="entry name" value="TRAP_DctP_sf"/>
</dbReference>
<evidence type="ECO:0000256" key="4">
    <source>
        <dbReference type="ARBA" id="ARBA00022729"/>
    </source>
</evidence>